<evidence type="ECO:0000313" key="2">
    <source>
        <dbReference type="EMBL" id="MPC47192.1"/>
    </source>
</evidence>
<feature type="compositionally biased region" description="Low complexity" evidence="1">
    <location>
        <begin position="88"/>
        <end position="98"/>
    </location>
</feature>
<evidence type="ECO:0000313" key="3">
    <source>
        <dbReference type="Proteomes" id="UP000324222"/>
    </source>
</evidence>
<dbReference type="Proteomes" id="UP000324222">
    <property type="component" value="Unassembled WGS sequence"/>
</dbReference>
<organism evidence="2 3">
    <name type="scientific">Portunus trituberculatus</name>
    <name type="common">Swimming crab</name>
    <name type="synonym">Neptunus trituberculatus</name>
    <dbReference type="NCBI Taxonomy" id="210409"/>
    <lineage>
        <taxon>Eukaryota</taxon>
        <taxon>Metazoa</taxon>
        <taxon>Ecdysozoa</taxon>
        <taxon>Arthropoda</taxon>
        <taxon>Crustacea</taxon>
        <taxon>Multicrustacea</taxon>
        <taxon>Malacostraca</taxon>
        <taxon>Eumalacostraca</taxon>
        <taxon>Eucarida</taxon>
        <taxon>Decapoda</taxon>
        <taxon>Pleocyemata</taxon>
        <taxon>Brachyura</taxon>
        <taxon>Eubrachyura</taxon>
        <taxon>Portunoidea</taxon>
        <taxon>Portunidae</taxon>
        <taxon>Portuninae</taxon>
        <taxon>Portunus</taxon>
    </lineage>
</organism>
<feature type="region of interest" description="Disordered" evidence="1">
    <location>
        <begin position="78"/>
        <end position="155"/>
    </location>
</feature>
<protein>
    <submittedName>
        <fullName evidence="2">Uncharacterized protein</fullName>
    </submittedName>
</protein>
<accession>A0A5B7FL20</accession>
<name>A0A5B7FL20_PORTR</name>
<feature type="compositionally biased region" description="Pro residues" evidence="1">
    <location>
        <begin position="142"/>
        <end position="155"/>
    </location>
</feature>
<feature type="region of interest" description="Disordered" evidence="1">
    <location>
        <begin position="1"/>
        <end position="34"/>
    </location>
</feature>
<sequence length="155" mass="16461">MSLLHHQGGTLALEGAFTDPPPNHPTNTAAATATRGRGSALHWAFTAVPLIRATVVTTATEGLRLSSPPNTCYHRRCQMKSPSHRRPPIATAAAIQPQGPKPLGEGALHPGSHANPHLGHQGAPYHRRQGTMDPRGQAFLYPRPPPPDAKPPTCP</sequence>
<reference evidence="2 3" key="1">
    <citation type="submission" date="2019-05" db="EMBL/GenBank/DDBJ databases">
        <title>Another draft genome of Portunus trituberculatus and its Hox gene families provides insights of decapod evolution.</title>
        <authorList>
            <person name="Jeong J.-H."/>
            <person name="Song I."/>
            <person name="Kim S."/>
            <person name="Choi T."/>
            <person name="Kim D."/>
            <person name="Ryu S."/>
            <person name="Kim W."/>
        </authorList>
    </citation>
    <scope>NUCLEOTIDE SEQUENCE [LARGE SCALE GENOMIC DNA]</scope>
    <source>
        <tissue evidence="2">Muscle</tissue>
    </source>
</reference>
<evidence type="ECO:0000256" key="1">
    <source>
        <dbReference type="SAM" id="MobiDB-lite"/>
    </source>
</evidence>
<comment type="caution">
    <text evidence="2">The sequence shown here is derived from an EMBL/GenBank/DDBJ whole genome shotgun (WGS) entry which is preliminary data.</text>
</comment>
<gene>
    <name evidence="2" type="ORF">E2C01_040930</name>
</gene>
<proteinExistence type="predicted"/>
<dbReference type="AlphaFoldDB" id="A0A5B7FL20"/>
<feature type="compositionally biased region" description="Basic residues" evidence="1">
    <location>
        <begin position="78"/>
        <end position="87"/>
    </location>
</feature>
<keyword evidence="3" id="KW-1185">Reference proteome</keyword>
<dbReference type="EMBL" id="VSRR010007603">
    <property type="protein sequence ID" value="MPC47192.1"/>
    <property type="molecule type" value="Genomic_DNA"/>
</dbReference>
<feature type="compositionally biased region" description="Low complexity" evidence="1">
    <location>
        <begin position="25"/>
        <end position="34"/>
    </location>
</feature>